<dbReference type="SMART" id="SM00448">
    <property type="entry name" value="REC"/>
    <property type="match status" value="1"/>
</dbReference>
<accession>A0A1T5A3Y2</accession>
<feature type="modified residue" description="4-aspartylphosphate" evidence="3">
    <location>
        <position position="58"/>
    </location>
</feature>
<dbReference type="InterPro" id="IPR043128">
    <property type="entry name" value="Rev_trsase/Diguanyl_cyclase"/>
</dbReference>
<dbReference type="GO" id="GO:0043709">
    <property type="term" value="P:cell adhesion involved in single-species biofilm formation"/>
    <property type="evidence" value="ECO:0007669"/>
    <property type="project" value="TreeGrafter"/>
</dbReference>
<evidence type="ECO:0000259" key="4">
    <source>
        <dbReference type="PROSITE" id="PS50110"/>
    </source>
</evidence>
<dbReference type="EMBL" id="FUYN01000001">
    <property type="protein sequence ID" value="SKB29731.1"/>
    <property type="molecule type" value="Genomic_DNA"/>
</dbReference>
<dbReference type="Proteomes" id="UP000243406">
    <property type="component" value="Unassembled WGS sequence"/>
</dbReference>
<evidence type="ECO:0000313" key="7">
    <source>
        <dbReference type="Proteomes" id="UP000243406"/>
    </source>
</evidence>
<dbReference type="AlphaFoldDB" id="A0A1T5A3Y2"/>
<dbReference type="NCBIfam" id="TIGR00254">
    <property type="entry name" value="GGDEF"/>
    <property type="match status" value="1"/>
</dbReference>
<dbReference type="InterPro" id="IPR050469">
    <property type="entry name" value="Diguanylate_Cyclase"/>
</dbReference>
<dbReference type="GO" id="GO:0000160">
    <property type="term" value="P:phosphorelay signal transduction system"/>
    <property type="evidence" value="ECO:0007669"/>
    <property type="project" value="InterPro"/>
</dbReference>
<dbReference type="SUPFAM" id="SSF55073">
    <property type="entry name" value="Nucleotide cyclase"/>
    <property type="match status" value="1"/>
</dbReference>
<protein>
    <recommendedName>
        <fullName evidence="1">Stage 0 sporulation protein A homolog</fullName>
    </recommendedName>
</protein>
<proteinExistence type="predicted"/>
<dbReference type="Pfam" id="PF00072">
    <property type="entry name" value="Response_reg"/>
    <property type="match status" value="1"/>
</dbReference>
<evidence type="ECO:0000313" key="6">
    <source>
        <dbReference type="EMBL" id="SKB29731.1"/>
    </source>
</evidence>
<comment type="function">
    <text evidence="2">May play the central regulatory role in sporulation. It may be an element of the effector pathway responsible for the activation of sporulation genes in response to nutritional stress. Spo0A may act in concert with spo0H (a sigma factor) to control the expression of some genes that are critical to the sporulation process.</text>
</comment>
<evidence type="ECO:0000256" key="2">
    <source>
        <dbReference type="ARBA" id="ARBA00024867"/>
    </source>
</evidence>
<dbReference type="FunFam" id="3.30.70.270:FF:000001">
    <property type="entry name" value="Diguanylate cyclase domain protein"/>
    <property type="match status" value="1"/>
</dbReference>
<sequence>MHKNHNKQKILIVDDTKINLAILTDVLKDDYVVVTASSGEQALDLIFSDTLPDIILLDVVMTGISGYDVCKKLKDTPLTKNIPIIFITGKISVEDETYGFKLGAVDYISKPFSPVIVKARVNTHSELKKHRDYLESISYLDGLTGVFNRRKFDEYLWEQLNYCFNTNRKLSLMIFDIDHFKAYNDLYGHEEGDQCLKKIASMTSEYTCEKKGLLARYGGEEFASIFVGDSNEEVFEIAENIRKKIYDSKIPNENSLVEPFVTVSIGIASVIPTQETSCKSMIESADKQLYLAKKTGRNKICMI</sequence>
<reference evidence="7" key="1">
    <citation type="submission" date="2017-02" db="EMBL/GenBank/DDBJ databases">
        <authorList>
            <person name="Varghese N."/>
            <person name="Submissions S."/>
        </authorList>
    </citation>
    <scope>NUCLEOTIDE SEQUENCE [LARGE SCALE GENOMIC DNA]</scope>
    <source>
        <strain evidence="7">ATCC 35199</strain>
    </source>
</reference>
<dbReference type="InterPro" id="IPR000160">
    <property type="entry name" value="GGDEF_dom"/>
</dbReference>
<dbReference type="GO" id="GO:0052621">
    <property type="term" value="F:diguanylate cyclase activity"/>
    <property type="evidence" value="ECO:0007669"/>
    <property type="project" value="TreeGrafter"/>
</dbReference>
<dbReference type="RefSeq" id="WP_079588697.1">
    <property type="nucleotide sequence ID" value="NZ_FUYN01000001.1"/>
</dbReference>
<dbReference type="GO" id="GO:0005886">
    <property type="term" value="C:plasma membrane"/>
    <property type="evidence" value="ECO:0007669"/>
    <property type="project" value="TreeGrafter"/>
</dbReference>
<feature type="domain" description="Response regulatory" evidence="4">
    <location>
        <begin position="9"/>
        <end position="125"/>
    </location>
</feature>
<name>A0A1T5A3Y2_9FIRM</name>
<evidence type="ECO:0000256" key="3">
    <source>
        <dbReference type="PROSITE-ProRule" id="PRU00169"/>
    </source>
</evidence>
<dbReference type="SMART" id="SM00267">
    <property type="entry name" value="GGDEF"/>
    <property type="match status" value="1"/>
</dbReference>
<dbReference type="Gene3D" id="3.40.50.2300">
    <property type="match status" value="1"/>
</dbReference>
<dbReference type="PROSITE" id="PS50887">
    <property type="entry name" value="GGDEF"/>
    <property type="match status" value="1"/>
</dbReference>
<keyword evidence="7" id="KW-1185">Reference proteome</keyword>
<dbReference type="PANTHER" id="PTHR45138:SF9">
    <property type="entry name" value="DIGUANYLATE CYCLASE DGCM-RELATED"/>
    <property type="match status" value="1"/>
</dbReference>
<dbReference type="PROSITE" id="PS50110">
    <property type="entry name" value="RESPONSE_REGULATORY"/>
    <property type="match status" value="1"/>
</dbReference>
<dbReference type="CDD" id="cd01949">
    <property type="entry name" value="GGDEF"/>
    <property type="match status" value="1"/>
</dbReference>
<dbReference type="OrthoDB" id="9783388at2"/>
<dbReference type="Gene3D" id="3.30.70.270">
    <property type="match status" value="1"/>
</dbReference>
<evidence type="ECO:0000256" key="1">
    <source>
        <dbReference type="ARBA" id="ARBA00018672"/>
    </source>
</evidence>
<feature type="domain" description="GGDEF" evidence="5">
    <location>
        <begin position="168"/>
        <end position="303"/>
    </location>
</feature>
<dbReference type="InterPro" id="IPR001789">
    <property type="entry name" value="Sig_transdc_resp-reg_receiver"/>
</dbReference>
<dbReference type="InterPro" id="IPR029787">
    <property type="entry name" value="Nucleotide_cyclase"/>
</dbReference>
<dbReference type="GO" id="GO:1902201">
    <property type="term" value="P:negative regulation of bacterial-type flagellum-dependent cell motility"/>
    <property type="evidence" value="ECO:0007669"/>
    <property type="project" value="TreeGrafter"/>
</dbReference>
<keyword evidence="3" id="KW-0597">Phosphoprotein</keyword>
<dbReference type="SUPFAM" id="SSF52172">
    <property type="entry name" value="CheY-like"/>
    <property type="match status" value="1"/>
</dbReference>
<gene>
    <name evidence="6" type="ORF">SAMN02745120_0749</name>
</gene>
<dbReference type="InterPro" id="IPR011006">
    <property type="entry name" value="CheY-like_superfamily"/>
</dbReference>
<organism evidence="6 7">
    <name type="scientific">Acetoanaerobium noterae</name>
    <dbReference type="NCBI Taxonomy" id="745369"/>
    <lineage>
        <taxon>Bacteria</taxon>
        <taxon>Bacillati</taxon>
        <taxon>Bacillota</taxon>
        <taxon>Clostridia</taxon>
        <taxon>Peptostreptococcales</taxon>
        <taxon>Filifactoraceae</taxon>
        <taxon>Acetoanaerobium</taxon>
    </lineage>
</organism>
<dbReference type="Pfam" id="PF00990">
    <property type="entry name" value="GGDEF"/>
    <property type="match status" value="1"/>
</dbReference>
<dbReference type="PANTHER" id="PTHR45138">
    <property type="entry name" value="REGULATORY COMPONENTS OF SENSORY TRANSDUCTION SYSTEM"/>
    <property type="match status" value="1"/>
</dbReference>
<evidence type="ECO:0000259" key="5">
    <source>
        <dbReference type="PROSITE" id="PS50887"/>
    </source>
</evidence>